<accession>A0A4Y6PME9</accession>
<dbReference type="NCBIfam" id="TIGR02266">
    <property type="entry name" value="gmx_TIGR02266"/>
    <property type="match status" value="1"/>
</dbReference>
<dbReference type="InterPro" id="IPR009875">
    <property type="entry name" value="PilZ_domain"/>
</dbReference>
<evidence type="ECO:0000313" key="3">
    <source>
        <dbReference type="Proteomes" id="UP000315995"/>
    </source>
</evidence>
<dbReference type="Gene3D" id="2.40.10.220">
    <property type="entry name" value="predicted glycosyltransferase like domains"/>
    <property type="match status" value="1"/>
</dbReference>
<reference evidence="2 3" key="1">
    <citation type="submission" date="2019-06" db="EMBL/GenBank/DDBJ databases">
        <title>Persicimonas caeni gen. nov., sp. nov., a predatory bacterium isolated from solar saltern.</title>
        <authorList>
            <person name="Wang S."/>
        </authorList>
    </citation>
    <scope>NUCLEOTIDE SEQUENCE [LARGE SCALE GENOMIC DNA]</scope>
    <source>
        <strain evidence="2 3">YN101</strain>
    </source>
</reference>
<proteinExistence type="predicted"/>
<feature type="domain" description="PilZ" evidence="1">
    <location>
        <begin position="19"/>
        <end position="123"/>
    </location>
</feature>
<evidence type="ECO:0000313" key="2">
    <source>
        <dbReference type="EMBL" id="QDG49452.1"/>
    </source>
</evidence>
<protein>
    <submittedName>
        <fullName evidence="2">TIGR02266 family protein</fullName>
    </submittedName>
</protein>
<dbReference type="Pfam" id="PF07238">
    <property type="entry name" value="PilZ"/>
    <property type="match status" value="1"/>
</dbReference>
<dbReference type="OrthoDB" id="5516460at2"/>
<dbReference type="Proteomes" id="UP000315995">
    <property type="component" value="Chromosome"/>
</dbReference>
<dbReference type="SUPFAM" id="SSF141371">
    <property type="entry name" value="PilZ domain-like"/>
    <property type="match status" value="1"/>
</dbReference>
<evidence type="ECO:0000259" key="1">
    <source>
        <dbReference type="Pfam" id="PF07238"/>
    </source>
</evidence>
<gene>
    <name evidence="2" type="ORF">FIV42_01470</name>
</gene>
<sequence>MSDSWAAGLGGEESEVIINRRESDRKRVRVAVSMHSDSNLYVGFADNMSEGGLFVATHELLSIGETIELVFELPGEEDLVEVKAEVCWQRAVSDLQNGTLPGFGARFVDLDDADRDRLEQFLENREPIFHPE</sequence>
<dbReference type="InterPro" id="IPR011752">
    <property type="entry name" value="PilV_Myxo-type"/>
</dbReference>
<keyword evidence="3" id="KW-1185">Reference proteome</keyword>
<accession>A0A5B8Y2Q4</accession>
<organism evidence="2 3">
    <name type="scientific">Persicimonas caeni</name>
    <dbReference type="NCBI Taxonomy" id="2292766"/>
    <lineage>
        <taxon>Bacteria</taxon>
        <taxon>Deltaproteobacteria</taxon>
        <taxon>Bradymonadales</taxon>
        <taxon>Bradymonadaceae</taxon>
        <taxon>Persicimonas</taxon>
    </lineage>
</organism>
<dbReference type="GO" id="GO:0035438">
    <property type="term" value="F:cyclic-di-GMP binding"/>
    <property type="evidence" value="ECO:0007669"/>
    <property type="project" value="InterPro"/>
</dbReference>
<dbReference type="EMBL" id="CP041186">
    <property type="protein sequence ID" value="QDG49452.1"/>
    <property type="molecule type" value="Genomic_DNA"/>
</dbReference>
<dbReference type="RefSeq" id="WP_141195950.1">
    <property type="nucleotide sequence ID" value="NZ_CP041186.1"/>
</dbReference>
<name>A0A4Y6PME9_PERCE</name>
<dbReference type="AlphaFoldDB" id="A0A4Y6PME9"/>